<dbReference type="EC" id="6.1.1.14" evidence="8"/>
<keyword evidence="8" id="KW-0963">Cytoplasm</keyword>
<reference evidence="9 10" key="1">
    <citation type="journal article" date="2023" name="Antonie Van Leeuwenhoek">
        <title>Mesoterricola silvestris gen. nov., sp. nov., Mesoterricola sediminis sp. nov., Geothrix oryzae sp. nov., Geothrix edaphica sp. nov., Geothrix rubra sp. nov., and Geothrix limicola sp. nov., six novel members of Acidobacteriota isolated from soils.</title>
        <authorList>
            <person name="Itoh H."/>
            <person name="Sugisawa Y."/>
            <person name="Mise K."/>
            <person name="Xu Z."/>
            <person name="Kuniyasu M."/>
            <person name="Ushijima N."/>
            <person name="Kawano K."/>
            <person name="Kobayashi E."/>
            <person name="Shiratori Y."/>
            <person name="Masuda Y."/>
            <person name="Senoo K."/>
        </authorList>
    </citation>
    <scope>NUCLEOTIDE SEQUENCE [LARGE SCALE GENOMIC DNA]</scope>
    <source>
        <strain evidence="9 10">Red804</strain>
    </source>
</reference>
<keyword evidence="2 8" id="KW-0436">Ligase</keyword>
<sequence>MHIQELILRLQRFWADRGCLIGQPYDLEKGAGTMNPLTFFGALGDKPWNVAYVEPSRRPADGRYGENPFRVYKHLQFQVILKPSPAKVQELYIESLEALGIDLSKHDLRFEEDNWESPSLGAWGVGWQVVLDGMEISQFTYFQQVGGLDCRPVSAELTYGIERICMFLGGYDNIFDLVHGEVKTDDGVFPVTYGQMRQREEFELSAYSFEHADLDLHRTLFEAYEKEGWHLLSDLGHFLSAYEQALKMSHTFNVLDARGAVSTTERPGIIKRVRDLACGCAKAYLEFENAKTPTAENAESAEKSVMAGKGGAK</sequence>
<dbReference type="InterPro" id="IPR045864">
    <property type="entry name" value="aa-tRNA-synth_II/BPL/LPL"/>
</dbReference>
<evidence type="ECO:0000313" key="10">
    <source>
        <dbReference type="Proteomes" id="UP001165069"/>
    </source>
</evidence>
<keyword evidence="10" id="KW-1185">Reference proteome</keyword>
<dbReference type="Pfam" id="PF02091">
    <property type="entry name" value="tRNA-synt_2e"/>
    <property type="match status" value="1"/>
</dbReference>
<dbReference type="Proteomes" id="UP001165069">
    <property type="component" value="Unassembled WGS sequence"/>
</dbReference>
<evidence type="ECO:0000256" key="6">
    <source>
        <dbReference type="ARBA" id="ARBA00023146"/>
    </source>
</evidence>
<gene>
    <name evidence="8 9" type="primary">glyQ</name>
    <name evidence="9" type="ORF">GETHLI_03630</name>
</gene>
<accession>A0ABQ5QBW9</accession>
<dbReference type="RefSeq" id="WP_285569515.1">
    <property type="nucleotide sequence ID" value="NZ_BSDE01000001.1"/>
</dbReference>
<evidence type="ECO:0000256" key="4">
    <source>
        <dbReference type="ARBA" id="ARBA00022840"/>
    </source>
</evidence>
<dbReference type="PRINTS" id="PR01044">
    <property type="entry name" value="TRNASYNTHGA"/>
</dbReference>
<dbReference type="InterPro" id="IPR002310">
    <property type="entry name" value="Gly-tRNA_ligase_asu"/>
</dbReference>
<evidence type="ECO:0000256" key="8">
    <source>
        <dbReference type="HAMAP-Rule" id="MF_00254"/>
    </source>
</evidence>
<dbReference type="PANTHER" id="PTHR30075">
    <property type="entry name" value="GLYCYL-TRNA SYNTHETASE"/>
    <property type="match status" value="1"/>
</dbReference>
<dbReference type="NCBIfam" id="TIGR00388">
    <property type="entry name" value="glyQ"/>
    <property type="match status" value="1"/>
</dbReference>
<name>A0ABQ5QBW9_9BACT</name>
<keyword evidence="4 8" id="KW-0067">ATP-binding</keyword>
<protein>
    <recommendedName>
        <fullName evidence="8">Glycine--tRNA ligase alpha subunit</fullName>
        <ecNumber evidence="8">6.1.1.14</ecNumber>
    </recommendedName>
    <alternativeName>
        <fullName evidence="8">Glycyl-tRNA synthetase alpha subunit</fullName>
        <shortName evidence="8">GlyRS</shortName>
    </alternativeName>
</protein>
<comment type="similarity">
    <text evidence="1 8">Belongs to the class-II aminoacyl-tRNA synthetase family.</text>
</comment>
<proteinExistence type="inferred from homology"/>
<comment type="subunit">
    <text evidence="8">Tetramer of two alpha and two beta subunits.</text>
</comment>
<dbReference type="PROSITE" id="PS50861">
    <property type="entry name" value="AA_TRNA_LIGASE_II_GLYAB"/>
    <property type="match status" value="1"/>
</dbReference>
<keyword evidence="6 8" id="KW-0030">Aminoacyl-tRNA synthetase</keyword>
<dbReference type="Gene3D" id="3.30.930.10">
    <property type="entry name" value="Bira Bifunctional Protein, Domain 2"/>
    <property type="match status" value="1"/>
</dbReference>
<keyword evidence="3 8" id="KW-0547">Nucleotide-binding</keyword>
<comment type="subcellular location">
    <subcellularLocation>
        <location evidence="8">Cytoplasm</location>
    </subcellularLocation>
</comment>
<keyword evidence="5 8" id="KW-0648">Protein biosynthesis</keyword>
<evidence type="ECO:0000256" key="7">
    <source>
        <dbReference type="ARBA" id="ARBA00047937"/>
    </source>
</evidence>
<evidence type="ECO:0000313" key="9">
    <source>
        <dbReference type="EMBL" id="GLH71861.1"/>
    </source>
</evidence>
<dbReference type="Gene3D" id="1.20.58.180">
    <property type="entry name" value="Class II aaRS and biotin synthetases, domain 2"/>
    <property type="match status" value="1"/>
</dbReference>
<dbReference type="InterPro" id="IPR006194">
    <property type="entry name" value="Gly-tRNA-synth_heterodimer"/>
</dbReference>
<evidence type="ECO:0000256" key="5">
    <source>
        <dbReference type="ARBA" id="ARBA00022917"/>
    </source>
</evidence>
<dbReference type="SUPFAM" id="SSF55681">
    <property type="entry name" value="Class II aaRS and biotin synthetases"/>
    <property type="match status" value="1"/>
</dbReference>
<comment type="catalytic activity">
    <reaction evidence="7 8">
        <text>tRNA(Gly) + glycine + ATP = glycyl-tRNA(Gly) + AMP + diphosphate</text>
        <dbReference type="Rhea" id="RHEA:16013"/>
        <dbReference type="Rhea" id="RHEA-COMP:9664"/>
        <dbReference type="Rhea" id="RHEA-COMP:9683"/>
        <dbReference type="ChEBI" id="CHEBI:30616"/>
        <dbReference type="ChEBI" id="CHEBI:33019"/>
        <dbReference type="ChEBI" id="CHEBI:57305"/>
        <dbReference type="ChEBI" id="CHEBI:78442"/>
        <dbReference type="ChEBI" id="CHEBI:78522"/>
        <dbReference type="ChEBI" id="CHEBI:456215"/>
        <dbReference type="EC" id="6.1.1.14"/>
    </reaction>
</comment>
<evidence type="ECO:0000256" key="2">
    <source>
        <dbReference type="ARBA" id="ARBA00022598"/>
    </source>
</evidence>
<dbReference type="NCBIfam" id="NF006827">
    <property type="entry name" value="PRK09348.1"/>
    <property type="match status" value="1"/>
</dbReference>
<dbReference type="EMBL" id="BSDE01000001">
    <property type="protein sequence ID" value="GLH71861.1"/>
    <property type="molecule type" value="Genomic_DNA"/>
</dbReference>
<comment type="caution">
    <text evidence="9">The sequence shown here is derived from an EMBL/GenBank/DDBJ whole genome shotgun (WGS) entry which is preliminary data.</text>
</comment>
<organism evidence="9 10">
    <name type="scientific">Geothrix limicola</name>
    <dbReference type="NCBI Taxonomy" id="2927978"/>
    <lineage>
        <taxon>Bacteria</taxon>
        <taxon>Pseudomonadati</taxon>
        <taxon>Acidobacteriota</taxon>
        <taxon>Holophagae</taxon>
        <taxon>Holophagales</taxon>
        <taxon>Holophagaceae</taxon>
        <taxon>Geothrix</taxon>
    </lineage>
</organism>
<dbReference type="HAMAP" id="MF_00254">
    <property type="entry name" value="Gly_tRNA_synth_alpha"/>
    <property type="match status" value="1"/>
</dbReference>
<evidence type="ECO:0000256" key="3">
    <source>
        <dbReference type="ARBA" id="ARBA00022741"/>
    </source>
</evidence>
<dbReference type="GO" id="GO:0016874">
    <property type="term" value="F:ligase activity"/>
    <property type="evidence" value="ECO:0007669"/>
    <property type="project" value="UniProtKB-KW"/>
</dbReference>
<dbReference type="PANTHER" id="PTHR30075:SF2">
    <property type="entry name" value="GLYCINE--TRNA LIGASE, CHLOROPLASTIC_MITOCHONDRIAL 2"/>
    <property type="match status" value="1"/>
</dbReference>
<evidence type="ECO:0000256" key="1">
    <source>
        <dbReference type="ARBA" id="ARBA00008226"/>
    </source>
</evidence>